<sequence length="170" mass="18109">LHLITTTTTSTSIVVLLSSLLKFLVLAPGCGDAQCEGCQEYCCTGRPPFCCSYYAYAGDVLSGTAISGIVFGVVFLMGAVAALSLCLCVCMKDGRGSRVGVFNSSYISTVSQGYPGPPPPYTSEYEMYSPSFNPPPYTPTQPRPVHYSPPPPYPGSKNGDNQDQVYNMAD</sequence>
<keyword evidence="5 10" id="KW-0732">Signal</keyword>
<evidence type="ECO:0000256" key="7">
    <source>
        <dbReference type="ARBA" id="ARBA00023136"/>
    </source>
</evidence>
<evidence type="ECO:0000256" key="3">
    <source>
        <dbReference type="ARBA" id="ARBA00016494"/>
    </source>
</evidence>
<feature type="region of interest" description="Disordered" evidence="8">
    <location>
        <begin position="125"/>
        <end position="170"/>
    </location>
</feature>
<protein>
    <recommendedName>
        <fullName evidence="3">Cysteine and tyrosine-rich protein 1</fullName>
    </recommendedName>
</protein>
<accession>A0A3B3ZBH8</accession>
<keyword evidence="12" id="KW-1185">Reference proteome</keyword>
<dbReference type="PANTHER" id="PTHR38490">
    <property type="entry name" value="CYSTEINE AND TYROSINE-RICH PROTEIN 1"/>
    <property type="match status" value="1"/>
</dbReference>
<evidence type="ECO:0000256" key="10">
    <source>
        <dbReference type="SAM" id="SignalP"/>
    </source>
</evidence>
<feature type="compositionally biased region" description="Pro residues" evidence="8">
    <location>
        <begin position="132"/>
        <end position="154"/>
    </location>
</feature>
<reference evidence="11" key="2">
    <citation type="submission" date="2025-09" db="UniProtKB">
        <authorList>
            <consortium name="Ensembl"/>
        </authorList>
    </citation>
    <scope>IDENTIFICATION</scope>
</reference>
<feature type="chain" id="PRO_5017257675" description="Cysteine and tyrosine-rich protein 1" evidence="10">
    <location>
        <begin position="36"/>
        <end position="170"/>
    </location>
</feature>
<evidence type="ECO:0000313" key="12">
    <source>
        <dbReference type="Proteomes" id="UP000261520"/>
    </source>
</evidence>
<feature type="compositionally biased region" description="Polar residues" evidence="8">
    <location>
        <begin position="158"/>
        <end position="170"/>
    </location>
</feature>
<evidence type="ECO:0000313" key="11">
    <source>
        <dbReference type="Ensembl" id="ENSPMGP00000001922.1"/>
    </source>
</evidence>
<evidence type="ECO:0000256" key="9">
    <source>
        <dbReference type="SAM" id="Phobius"/>
    </source>
</evidence>
<dbReference type="STRING" id="409849.ENSPMGP00000001922"/>
<evidence type="ECO:0000256" key="2">
    <source>
        <dbReference type="ARBA" id="ARBA00009401"/>
    </source>
</evidence>
<organism evidence="11 12">
    <name type="scientific">Periophthalmus magnuspinnatus</name>
    <dbReference type="NCBI Taxonomy" id="409849"/>
    <lineage>
        <taxon>Eukaryota</taxon>
        <taxon>Metazoa</taxon>
        <taxon>Chordata</taxon>
        <taxon>Craniata</taxon>
        <taxon>Vertebrata</taxon>
        <taxon>Euteleostomi</taxon>
        <taxon>Actinopterygii</taxon>
        <taxon>Neopterygii</taxon>
        <taxon>Teleostei</taxon>
        <taxon>Neoteleostei</taxon>
        <taxon>Acanthomorphata</taxon>
        <taxon>Gobiaria</taxon>
        <taxon>Gobiiformes</taxon>
        <taxon>Gobioidei</taxon>
        <taxon>Gobiidae</taxon>
        <taxon>Oxudercinae</taxon>
        <taxon>Periophthalmus</taxon>
    </lineage>
</organism>
<name>A0A3B3ZBH8_9GOBI</name>
<dbReference type="AlphaFoldDB" id="A0A3B3ZBH8"/>
<dbReference type="GO" id="GO:0016020">
    <property type="term" value="C:membrane"/>
    <property type="evidence" value="ECO:0007669"/>
    <property type="project" value="UniProtKB-SubCell"/>
</dbReference>
<evidence type="ECO:0000256" key="8">
    <source>
        <dbReference type="SAM" id="MobiDB-lite"/>
    </source>
</evidence>
<proteinExistence type="inferred from homology"/>
<keyword evidence="6 9" id="KW-1133">Transmembrane helix</keyword>
<evidence type="ECO:0000256" key="4">
    <source>
        <dbReference type="ARBA" id="ARBA00022692"/>
    </source>
</evidence>
<keyword evidence="4 9" id="KW-0812">Transmembrane</keyword>
<dbReference type="Pfam" id="PF10873">
    <property type="entry name" value="CYYR1"/>
    <property type="match status" value="1"/>
</dbReference>
<feature type="signal peptide" evidence="10">
    <location>
        <begin position="1"/>
        <end position="35"/>
    </location>
</feature>
<keyword evidence="7 9" id="KW-0472">Membrane</keyword>
<feature type="transmembrane region" description="Helical" evidence="9">
    <location>
        <begin position="65"/>
        <end position="90"/>
    </location>
</feature>
<evidence type="ECO:0000256" key="5">
    <source>
        <dbReference type="ARBA" id="ARBA00022729"/>
    </source>
</evidence>
<evidence type="ECO:0000256" key="1">
    <source>
        <dbReference type="ARBA" id="ARBA00004479"/>
    </source>
</evidence>
<dbReference type="Proteomes" id="UP000261520">
    <property type="component" value="Unplaced"/>
</dbReference>
<dbReference type="Ensembl" id="ENSPMGT00000002049.1">
    <property type="protein sequence ID" value="ENSPMGP00000001922.1"/>
    <property type="gene ID" value="ENSPMGG00000001737.1"/>
</dbReference>
<dbReference type="InterPro" id="IPR022640">
    <property type="entry name" value="CYYR1"/>
</dbReference>
<evidence type="ECO:0000256" key="6">
    <source>
        <dbReference type="ARBA" id="ARBA00022989"/>
    </source>
</evidence>
<dbReference type="PANTHER" id="PTHR38490:SF1">
    <property type="entry name" value="CYSTEINE AND TYROSINE-RICH PROTEIN 1"/>
    <property type="match status" value="1"/>
</dbReference>
<reference evidence="11" key="1">
    <citation type="submission" date="2025-08" db="UniProtKB">
        <authorList>
            <consortium name="Ensembl"/>
        </authorList>
    </citation>
    <scope>IDENTIFICATION</scope>
</reference>
<comment type="subcellular location">
    <subcellularLocation>
        <location evidence="1">Membrane</location>
        <topology evidence="1">Single-pass type I membrane protein</topology>
    </subcellularLocation>
</comment>
<comment type="similarity">
    <text evidence="2">Belongs to the CYYR1 family.</text>
</comment>